<evidence type="ECO:0000259" key="3">
    <source>
        <dbReference type="Pfam" id="PF01841"/>
    </source>
</evidence>
<dbReference type="InterPro" id="IPR052901">
    <property type="entry name" value="Bact_TGase-like"/>
</dbReference>
<dbReference type="EMBL" id="PCGZ01000011">
    <property type="protein sequence ID" value="PKU88520.1"/>
    <property type="molecule type" value="Genomic_DNA"/>
</dbReference>
<feature type="transmembrane region" description="Helical" evidence="2">
    <location>
        <begin position="197"/>
        <end position="215"/>
    </location>
</feature>
<sequence length="808" mass="87003">MNLNPMHSPDLDRSMTTGTGTTTGSWAQSTHSVIWRTNTGTPPHRMVGERIPWRPTLIACAAVALTVLLACANLVDVYGSFGLWAAAAMPAALIGAGVAAMSVLPTLRVWWQLVALVVAQWILGPVICCNGTTLAHVVPTAATLHDGWSATFGSFKYLISIAPPVGSGQGALMAVWTLCLWGTALAGFFAVMRERRWSFVTVALLLAISATSALLGTDDGWMRVPAGVIAALVLIVWMAYKWGVLEAGRWLSSAVIMVLAAVVACGGCLLVGQQRVTLRDHYDPPLSPYDYASPLSGMRAYIKEHKDTTLLTVQGLPAGTPVRLAVMDRFDGNVWNLSDRREARDSSNYVRVGTRIPTQDTGRAFDATFTVHEGLHEDWLPLAGAATGVRFADEGLTRAFYYNTGTDTGLLASGVRDGLTYTESGVVPAMPTDQQIAGAKGATVAQPQAQDVPQSVGELATAIAGGRSNGGEAAQALAETLKDRGWFSHGLASDYPSLPGHGNFRLTRLLAGTAMVGDSEQYASAMALMARELGLSSRVVLGFLPKDSDGEISDERTQIAGGTTTIDFTGNDVTAWVEINLVGHGWVPFYPTPKETKTPDDNQNLTPPNPQSLVRQPPVPLTDPLRDEQNTTGQSSLDGDEAEETPRDERWARVAQVARAVAVYGSSVWTVLLVCALILAVKAAQLAWLRRHGRPGARIAAGWRATATLARQSGVQVHGTRREQSQQIADELHLDPAPLNEAVREADYVAFSGVPADERAAEAYWKRIDALRGSMLAALPRWRRWRTRLSLRGLWHSRQSGTRGKEQR</sequence>
<dbReference type="PANTHER" id="PTHR42736:SF1">
    <property type="entry name" value="PROTEIN-GLUTAMINE GAMMA-GLUTAMYLTRANSFERASE"/>
    <property type="match status" value="1"/>
</dbReference>
<dbReference type="InterPro" id="IPR002931">
    <property type="entry name" value="Transglutaminase-like"/>
</dbReference>
<feature type="transmembrane region" description="Helical" evidence="2">
    <location>
        <begin position="113"/>
        <end position="138"/>
    </location>
</feature>
<dbReference type="InterPro" id="IPR038765">
    <property type="entry name" value="Papain-like_cys_pep_sf"/>
</dbReference>
<dbReference type="AlphaFoldDB" id="A0A2N3QEH8"/>
<keyword evidence="2" id="KW-0472">Membrane</keyword>
<reference evidence="4 5" key="1">
    <citation type="submission" date="2017-10" db="EMBL/GenBank/DDBJ databases">
        <title>Bifidobacterium genomics.</title>
        <authorList>
            <person name="Lugli G.A."/>
            <person name="Milani C."/>
            <person name="Mancabelli L."/>
        </authorList>
    </citation>
    <scope>NUCLEOTIDE SEQUENCE [LARGE SCALE GENOMIC DNA]</scope>
    <source>
        <strain evidence="4 5">1524B</strain>
    </source>
</reference>
<evidence type="ECO:0000313" key="4">
    <source>
        <dbReference type="EMBL" id="PKU88520.1"/>
    </source>
</evidence>
<dbReference type="RefSeq" id="WP_101430342.1">
    <property type="nucleotide sequence ID" value="NZ_PCGZ01000011.1"/>
</dbReference>
<keyword evidence="2" id="KW-0812">Transmembrane</keyword>
<dbReference type="Gene3D" id="3.10.620.30">
    <property type="match status" value="1"/>
</dbReference>
<dbReference type="SUPFAM" id="SSF54001">
    <property type="entry name" value="Cysteine proteinases"/>
    <property type="match status" value="1"/>
</dbReference>
<feature type="region of interest" description="Disordered" evidence="1">
    <location>
        <begin position="1"/>
        <end position="28"/>
    </location>
</feature>
<gene>
    <name evidence="4" type="ORF">CQR46_1622</name>
</gene>
<dbReference type="PANTHER" id="PTHR42736">
    <property type="entry name" value="PROTEIN-GLUTAMINE GAMMA-GLUTAMYLTRANSFERASE"/>
    <property type="match status" value="1"/>
</dbReference>
<feature type="domain" description="Transglutaminase-like" evidence="3">
    <location>
        <begin position="459"/>
        <end position="591"/>
    </location>
</feature>
<evidence type="ECO:0000256" key="1">
    <source>
        <dbReference type="SAM" id="MobiDB-lite"/>
    </source>
</evidence>
<evidence type="ECO:0000313" key="5">
    <source>
        <dbReference type="Proteomes" id="UP000233730"/>
    </source>
</evidence>
<keyword evidence="2" id="KW-1133">Transmembrane helix</keyword>
<dbReference type="Pfam" id="PF01841">
    <property type="entry name" value="Transglut_core"/>
    <property type="match status" value="1"/>
</dbReference>
<comment type="caution">
    <text evidence="4">The sequence shown here is derived from an EMBL/GenBank/DDBJ whole genome shotgun (WGS) entry which is preliminary data.</text>
</comment>
<organism evidence="4 5">
    <name type="scientific">Bifidobacterium pseudolongum subsp. globosum</name>
    <dbReference type="NCBI Taxonomy" id="1690"/>
    <lineage>
        <taxon>Bacteria</taxon>
        <taxon>Bacillati</taxon>
        <taxon>Actinomycetota</taxon>
        <taxon>Actinomycetes</taxon>
        <taxon>Bifidobacteriales</taxon>
        <taxon>Bifidobacteriaceae</taxon>
        <taxon>Bifidobacterium</taxon>
    </lineage>
</organism>
<dbReference type="Proteomes" id="UP000233730">
    <property type="component" value="Unassembled WGS sequence"/>
</dbReference>
<name>A0A2N3QEH8_9BIFI</name>
<accession>A0A2N3QEH8</accession>
<feature type="transmembrane region" description="Helical" evidence="2">
    <location>
        <begin position="252"/>
        <end position="272"/>
    </location>
</feature>
<proteinExistence type="predicted"/>
<feature type="transmembrane region" description="Helical" evidence="2">
    <location>
        <begin position="170"/>
        <end position="190"/>
    </location>
</feature>
<feature type="region of interest" description="Disordered" evidence="1">
    <location>
        <begin position="592"/>
        <end position="648"/>
    </location>
</feature>
<feature type="transmembrane region" description="Helical" evidence="2">
    <location>
        <begin position="668"/>
        <end position="689"/>
    </location>
</feature>
<feature type="compositionally biased region" description="Polar residues" evidence="1">
    <location>
        <begin position="601"/>
        <end position="614"/>
    </location>
</feature>
<feature type="transmembrane region" description="Helical" evidence="2">
    <location>
        <begin position="81"/>
        <end position="101"/>
    </location>
</feature>
<feature type="transmembrane region" description="Helical" evidence="2">
    <location>
        <begin position="55"/>
        <end position="75"/>
    </location>
</feature>
<evidence type="ECO:0000256" key="2">
    <source>
        <dbReference type="SAM" id="Phobius"/>
    </source>
</evidence>
<protein>
    <submittedName>
        <fullName evidence="4">Transglutaminase</fullName>
    </submittedName>
</protein>
<feature type="transmembrane region" description="Helical" evidence="2">
    <location>
        <begin position="221"/>
        <end position="240"/>
    </location>
</feature>